<proteinExistence type="predicted"/>
<sequence length="190" mass="21704">MTDLFKPMASVFTNHQIAGHYRAIDRAQKCIVPFHFEIQGVEYPKPVPEKNWLRRLSGTRSEKYAMVELTPTKVVLWSPEQRNLGEMALADVKLIQVGAIRWHVTQGLDPRHAFRATIFVVTEKGNYYFANSDMEVLPAIFKFAHAHEIPVEDPLRLLPLLKLGWKVAAVTLHETYAQLAEHTGYPNSKV</sequence>
<reference evidence="2" key="1">
    <citation type="journal article" date="2019" name="Int. J. Syst. Evol. Microbiol.">
        <title>The Global Catalogue of Microorganisms (GCM) 10K type strain sequencing project: providing services to taxonomists for standard genome sequencing and annotation.</title>
        <authorList>
            <consortium name="The Broad Institute Genomics Platform"/>
            <consortium name="The Broad Institute Genome Sequencing Center for Infectious Disease"/>
            <person name="Wu L."/>
            <person name="Ma J."/>
        </authorList>
    </citation>
    <scope>NUCLEOTIDE SEQUENCE [LARGE SCALE GENOMIC DNA]</scope>
    <source>
        <strain evidence="2">CCM 8930</strain>
    </source>
</reference>
<protein>
    <submittedName>
        <fullName evidence="1">Uncharacterized protein</fullName>
    </submittedName>
</protein>
<keyword evidence="2" id="KW-1185">Reference proteome</keyword>
<name>A0ABW1SHJ8_9LACO</name>
<evidence type="ECO:0000313" key="1">
    <source>
        <dbReference type="EMBL" id="MFC6201166.1"/>
    </source>
</evidence>
<organism evidence="1 2">
    <name type="scientific">Lactiplantibacillus nangangensis</name>
    <dbReference type="NCBI Taxonomy" id="2559917"/>
    <lineage>
        <taxon>Bacteria</taxon>
        <taxon>Bacillati</taxon>
        <taxon>Bacillota</taxon>
        <taxon>Bacilli</taxon>
        <taxon>Lactobacillales</taxon>
        <taxon>Lactobacillaceae</taxon>
        <taxon>Lactiplantibacillus</taxon>
    </lineage>
</organism>
<dbReference type="EMBL" id="JBHSSE010000009">
    <property type="protein sequence ID" value="MFC6201166.1"/>
    <property type="molecule type" value="Genomic_DNA"/>
</dbReference>
<dbReference type="RefSeq" id="WP_223877484.1">
    <property type="nucleotide sequence ID" value="NZ_BJDI01000013.1"/>
</dbReference>
<evidence type="ECO:0000313" key="2">
    <source>
        <dbReference type="Proteomes" id="UP001596171"/>
    </source>
</evidence>
<accession>A0ABW1SHJ8</accession>
<dbReference type="Proteomes" id="UP001596171">
    <property type="component" value="Unassembled WGS sequence"/>
</dbReference>
<gene>
    <name evidence="1" type="ORF">ACFP1L_04530</name>
</gene>
<comment type="caution">
    <text evidence="1">The sequence shown here is derived from an EMBL/GenBank/DDBJ whole genome shotgun (WGS) entry which is preliminary data.</text>
</comment>